<evidence type="ECO:0000313" key="2">
    <source>
        <dbReference type="Proteomes" id="UP000301424"/>
    </source>
</evidence>
<dbReference type="EMBL" id="MK552141">
    <property type="protein sequence ID" value="QBQ74406.1"/>
    <property type="molecule type" value="Genomic_DNA"/>
</dbReference>
<evidence type="ECO:0000313" key="1">
    <source>
        <dbReference type="EMBL" id="QBQ74406.1"/>
    </source>
</evidence>
<organism evidence="1 2">
    <name type="scientific">Burkholderia phage BcepSauron</name>
    <dbReference type="NCBI Taxonomy" id="2530033"/>
    <lineage>
        <taxon>Viruses</taxon>
        <taxon>Duplodnaviria</taxon>
        <taxon>Heunggongvirae</taxon>
        <taxon>Uroviricota</taxon>
        <taxon>Caudoviricetes</taxon>
        <taxon>Sarumanvirus</taxon>
        <taxon>Sarumanvirus bcepsauron</taxon>
    </lineage>
</organism>
<reference evidence="1 2" key="1">
    <citation type="submission" date="2019-02" db="EMBL/GenBank/DDBJ databases">
        <title>Complete genome sequence of Burkholderia cenocepacia phage BcepSauron.</title>
        <authorList>
            <person name="Park K."/>
            <person name="Gonzalez C."/>
            <person name="Liu M."/>
            <person name="Gill J."/>
        </authorList>
    </citation>
    <scope>NUCLEOTIDE SEQUENCE [LARGE SCALE GENOMIC DNA]</scope>
</reference>
<accession>A0A482MLN8</accession>
<dbReference type="Proteomes" id="UP000301424">
    <property type="component" value="Segment"/>
</dbReference>
<protein>
    <submittedName>
        <fullName evidence="1">Uncharacterized protein</fullName>
    </submittedName>
</protein>
<proteinExistence type="predicted"/>
<gene>
    <name evidence="1" type="ORF">BcepSauron_026</name>
</gene>
<keyword evidence="2" id="KW-1185">Reference proteome</keyword>
<sequence length="65" mass="7127">MAKLHVVAKFKNGATMTLCYARGYQKRDTLNGLVSGPFFDAAQPGEQCEHCRRARAADKAKKAAQ</sequence>
<name>A0A482MLN8_9CAUD</name>